<feature type="compositionally biased region" description="Pro residues" evidence="9">
    <location>
        <begin position="13"/>
        <end position="29"/>
    </location>
</feature>
<evidence type="ECO:0000256" key="1">
    <source>
        <dbReference type="ARBA" id="ARBA00004613"/>
    </source>
</evidence>
<protein>
    <recommendedName>
        <fullName evidence="10">Granulins domain-containing protein</fullName>
    </recommendedName>
</protein>
<dbReference type="SMART" id="SM00277">
    <property type="entry name" value="GRAN"/>
    <property type="match status" value="1"/>
</dbReference>
<comment type="similarity">
    <text evidence="2">Belongs to the granulin family.</text>
</comment>
<dbReference type="InterPro" id="IPR000118">
    <property type="entry name" value="Granulin"/>
</dbReference>
<dbReference type="Pfam" id="PF00396">
    <property type="entry name" value="Granulin"/>
    <property type="match status" value="1"/>
</dbReference>
<feature type="domain" description="Granulins" evidence="10">
    <location>
        <begin position="33"/>
        <end position="90"/>
    </location>
</feature>
<dbReference type="GO" id="GO:0005576">
    <property type="term" value="C:extracellular region"/>
    <property type="evidence" value="ECO:0007669"/>
    <property type="project" value="UniProtKB-SubCell"/>
</dbReference>
<dbReference type="FunFam" id="2.10.25.160:FF:000002">
    <property type="entry name" value="Cysteine protease 1"/>
    <property type="match status" value="1"/>
</dbReference>
<name>A0AAD9ZZ81_9ROSI</name>
<keyword evidence="12" id="KW-1185">Reference proteome</keyword>
<accession>A0AAD9ZZ81</accession>
<sequence>MEASYPTKKGQNPPNPGPSPPTPVEPPSSPSVCDDYYSCPSGSTCCCIYKYGDFCFGWGCCPLESATCCDDHYSCCPQDYPVCDAKAGTCRMSTNNPLAVEALKRVPATAIRPLDIVGDKKISSA</sequence>
<feature type="region of interest" description="Disordered" evidence="9">
    <location>
        <begin position="1"/>
        <end position="30"/>
    </location>
</feature>
<evidence type="ECO:0000256" key="3">
    <source>
        <dbReference type="ARBA" id="ARBA00022525"/>
    </source>
</evidence>
<evidence type="ECO:0000256" key="4">
    <source>
        <dbReference type="ARBA" id="ARBA00022670"/>
    </source>
</evidence>
<dbReference type="AlphaFoldDB" id="A0AAD9ZZ81"/>
<evidence type="ECO:0000313" key="11">
    <source>
        <dbReference type="EMBL" id="KAK3195865.1"/>
    </source>
</evidence>
<keyword evidence="3" id="KW-0964">Secreted</keyword>
<keyword evidence="6" id="KW-0788">Thiol protease</keyword>
<dbReference type="PANTHER" id="PTHR12274:SF3">
    <property type="entry name" value="PROGRANULIN"/>
    <property type="match status" value="1"/>
</dbReference>
<comment type="subcellular location">
    <subcellularLocation>
        <location evidence="1">Secreted</location>
    </subcellularLocation>
</comment>
<evidence type="ECO:0000256" key="9">
    <source>
        <dbReference type="SAM" id="MobiDB-lite"/>
    </source>
</evidence>
<dbReference type="GO" id="GO:0006508">
    <property type="term" value="P:proteolysis"/>
    <property type="evidence" value="ECO:0007669"/>
    <property type="project" value="UniProtKB-KW"/>
</dbReference>
<dbReference type="InterPro" id="IPR037277">
    <property type="entry name" value="Granulin_sf"/>
</dbReference>
<keyword evidence="8" id="KW-0325">Glycoprotein</keyword>
<dbReference type="EMBL" id="JANJYJ010000008">
    <property type="protein sequence ID" value="KAK3195865.1"/>
    <property type="molecule type" value="Genomic_DNA"/>
</dbReference>
<comment type="caution">
    <text evidence="11">The sequence shown here is derived from an EMBL/GenBank/DDBJ whole genome shotgun (WGS) entry which is preliminary data.</text>
</comment>
<gene>
    <name evidence="11" type="ORF">Dsin_027175</name>
</gene>
<evidence type="ECO:0000256" key="5">
    <source>
        <dbReference type="ARBA" id="ARBA00022801"/>
    </source>
</evidence>
<evidence type="ECO:0000256" key="7">
    <source>
        <dbReference type="ARBA" id="ARBA00023157"/>
    </source>
</evidence>
<evidence type="ECO:0000256" key="2">
    <source>
        <dbReference type="ARBA" id="ARBA00010093"/>
    </source>
</evidence>
<keyword evidence="7" id="KW-1015">Disulfide bond</keyword>
<dbReference type="PANTHER" id="PTHR12274">
    <property type="entry name" value="GRANULIN"/>
    <property type="match status" value="1"/>
</dbReference>
<keyword evidence="4" id="KW-0645">Protease</keyword>
<feature type="compositionally biased region" description="Low complexity" evidence="9">
    <location>
        <begin position="1"/>
        <end position="12"/>
    </location>
</feature>
<evidence type="ECO:0000256" key="6">
    <source>
        <dbReference type="ARBA" id="ARBA00022807"/>
    </source>
</evidence>
<evidence type="ECO:0000256" key="8">
    <source>
        <dbReference type="ARBA" id="ARBA00023180"/>
    </source>
</evidence>
<keyword evidence="5" id="KW-0378">Hydrolase</keyword>
<proteinExistence type="inferred from homology"/>
<dbReference type="GO" id="GO:0008234">
    <property type="term" value="F:cysteine-type peptidase activity"/>
    <property type="evidence" value="ECO:0007669"/>
    <property type="project" value="UniProtKB-KW"/>
</dbReference>
<dbReference type="Proteomes" id="UP001281410">
    <property type="component" value="Unassembled WGS sequence"/>
</dbReference>
<dbReference type="Gene3D" id="2.10.25.160">
    <property type="entry name" value="Granulin"/>
    <property type="match status" value="1"/>
</dbReference>
<dbReference type="SUPFAM" id="SSF57277">
    <property type="entry name" value="Granulin repeat"/>
    <property type="match status" value="1"/>
</dbReference>
<evidence type="ECO:0000259" key="10">
    <source>
        <dbReference type="SMART" id="SM00277"/>
    </source>
</evidence>
<reference evidence="11" key="1">
    <citation type="journal article" date="2023" name="Plant J.">
        <title>Genome sequences and population genomics provide insights into the demographic history, inbreeding, and mutation load of two 'living fossil' tree species of Dipteronia.</title>
        <authorList>
            <person name="Feng Y."/>
            <person name="Comes H.P."/>
            <person name="Chen J."/>
            <person name="Zhu S."/>
            <person name="Lu R."/>
            <person name="Zhang X."/>
            <person name="Li P."/>
            <person name="Qiu J."/>
            <person name="Olsen K.M."/>
            <person name="Qiu Y."/>
        </authorList>
    </citation>
    <scope>NUCLEOTIDE SEQUENCE</scope>
    <source>
        <strain evidence="11">NBL</strain>
    </source>
</reference>
<organism evidence="11 12">
    <name type="scientific">Dipteronia sinensis</name>
    <dbReference type="NCBI Taxonomy" id="43782"/>
    <lineage>
        <taxon>Eukaryota</taxon>
        <taxon>Viridiplantae</taxon>
        <taxon>Streptophyta</taxon>
        <taxon>Embryophyta</taxon>
        <taxon>Tracheophyta</taxon>
        <taxon>Spermatophyta</taxon>
        <taxon>Magnoliopsida</taxon>
        <taxon>eudicotyledons</taxon>
        <taxon>Gunneridae</taxon>
        <taxon>Pentapetalae</taxon>
        <taxon>rosids</taxon>
        <taxon>malvids</taxon>
        <taxon>Sapindales</taxon>
        <taxon>Sapindaceae</taxon>
        <taxon>Hippocastanoideae</taxon>
        <taxon>Acereae</taxon>
        <taxon>Dipteronia</taxon>
    </lineage>
</organism>
<dbReference type="InterPro" id="IPR039036">
    <property type="entry name" value="Granulin_fam"/>
</dbReference>
<evidence type="ECO:0000313" key="12">
    <source>
        <dbReference type="Proteomes" id="UP001281410"/>
    </source>
</evidence>